<dbReference type="PANTHER" id="PTHR10091">
    <property type="entry name" value="ALDOSE-1-EPIMERASE"/>
    <property type="match status" value="1"/>
</dbReference>
<dbReference type="PANTHER" id="PTHR10091:SF3">
    <property type="entry name" value="ALDOSE 1-EPIMERASE"/>
    <property type="match status" value="1"/>
</dbReference>
<dbReference type="SUPFAM" id="SSF74650">
    <property type="entry name" value="Galactose mutarotase-like"/>
    <property type="match status" value="1"/>
</dbReference>
<gene>
    <name evidence="2" type="ORF">DH2020_048287</name>
</gene>
<dbReference type="InterPro" id="IPR008183">
    <property type="entry name" value="Aldose_1/G6P_1-epimerase"/>
</dbReference>
<evidence type="ECO:0000313" key="2">
    <source>
        <dbReference type="EMBL" id="KAK6117972.1"/>
    </source>
</evidence>
<proteinExistence type="predicted"/>
<feature type="chain" id="PRO_5046932640" description="Aldose 1-epimerase" evidence="1">
    <location>
        <begin position="24"/>
        <end position="191"/>
    </location>
</feature>
<dbReference type="Pfam" id="PF01263">
    <property type="entry name" value="Aldose_epim"/>
    <property type="match status" value="1"/>
</dbReference>
<evidence type="ECO:0000313" key="3">
    <source>
        <dbReference type="Proteomes" id="UP001318860"/>
    </source>
</evidence>
<dbReference type="Gene3D" id="2.70.98.10">
    <property type="match status" value="1"/>
</dbReference>
<reference evidence="2 3" key="1">
    <citation type="journal article" date="2021" name="Comput. Struct. Biotechnol. J.">
        <title>De novo genome assembly of the potent medicinal plant Rehmannia glutinosa using nanopore technology.</title>
        <authorList>
            <person name="Ma L."/>
            <person name="Dong C."/>
            <person name="Song C."/>
            <person name="Wang X."/>
            <person name="Zheng X."/>
            <person name="Niu Y."/>
            <person name="Chen S."/>
            <person name="Feng W."/>
        </authorList>
    </citation>
    <scope>NUCLEOTIDE SEQUENCE [LARGE SCALE GENOMIC DNA]</scope>
    <source>
        <strain evidence="2">DH-2019</strain>
    </source>
</reference>
<feature type="signal peptide" evidence="1">
    <location>
        <begin position="1"/>
        <end position="23"/>
    </location>
</feature>
<evidence type="ECO:0000256" key="1">
    <source>
        <dbReference type="SAM" id="SignalP"/>
    </source>
</evidence>
<name>A0ABR0U6V4_REHGL</name>
<dbReference type="Proteomes" id="UP001318860">
    <property type="component" value="Unassembled WGS sequence"/>
</dbReference>
<dbReference type="InterPro" id="IPR011013">
    <property type="entry name" value="Gal_mutarotase_sf_dom"/>
</dbReference>
<sequence>MAKALSYFSLLIISFTYFNVCKADEKIGIYELKNGHISINITNYGATVLNVLVPDRNGKLDDIVLGFGSIDGYKNDSTFFGALVGRVANRIGGAQFTLNGHVYKLPANDHGNTLHDISSSPGIHHLIILDDESHDIERGTTLAVYDPLVGRYAKQWPKLTNRLHIREWSREIPPLKDSKSKMWALEATHHL</sequence>
<evidence type="ECO:0008006" key="4">
    <source>
        <dbReference type="Google" id="ProtNLM"/>
    </source>
</evidence>
<accession>A0ABR0U6V4</accession>
<comment type="caution">
    <text evidence="2">The sequence shown here is derived from an EMBL/GenBank/DDBJ whole genome shotgun (WGS) entry which is preliminary data.</text>
</comment>
<dbReference type="EMBL" id="JABTTQ020003388">
    <property type="protein sequence ID" value="KAK6117972.1"/>
    <property type="molecule type" value="Genomic_DNA"/>
</dbReference>
<protein>
    <recommendedName>
        <fullName evidence="4">Aldose 1-epimerase</fullName>
    </recommendedName>
</protein>
<keyword evidence="3" id="KW-1185">Reference proteome</keyword>
<dbReference type="InterPro" id="IPR014718">
    <property type="entry name" value="GH-type_carb-bd"/>
</dbReference>
<keyword evidence="1" id="KW-0732">Signal</keyword>
<organism evidence="2 3">
    <name type="scientific">Rehmannia glutinosa</name>
    <name type="common">Chinese foxglove</name>
    <dbReference type="NCBI Taxonomy" id="99300"/>
    <lineage>
        <taxon>Eukaryota</taxon>
        <taxon>Viridiplantae</taxon>
        <taxon>Streptophyta</taxon>
        <taxon>Embryophyta</taxon>
        <taxon>Tracheophyta</taxon>
        <taxon>Spermatophyta</taxon>
        <taxon>Magnoliopsida</taxon>
        <taxon>eudicotyledons</taxon>
        <taxon>Gunneridae</taxon>
        <taxon>Pentapetalae</taxon>
        <taxon>asterids</taxon>
        <taxon>lamiids</taxon>
        <taxon>Lamiales</taxon>
        <taxon>Orobanchaceae</taxon>
        <taxon>Rehmannieae</taxon>
        <taxon>Rehmannia</taxon>
    </lineage>
</organism>